<dbReference type="EMBL" id="JBHLWM010000005">
    <property type="protein sequence ID" value="MFC0241140.1"/>
    <property type="molecule type" value="Genomic_DNA"/>
</dbReference>
<keyword evidence="2" id="KW-1185">Reference proteome</keyword>
<dbReference type="RefSeq" id="WP_378387812.1">
    <property type="nucleotide sequence ID" value="NZ_JBHLWM010000005.1"/>
</dbReference>
<proteinExistence type="predicted"/>
<gene>
    <name evidence="1" type="ORF">ACFFJ6_11715</name>
</gene>
<comment type="caution">
    <text evidence="1">The sequence shown here is derived from an EMBL/GenBank/DDBJ whole genome shotgun (WGS) entry which is preliminary data.</text>
</comment>
<organism evidence="1 2">
    <name type="scientific">Rhodopseudomonas telluris</name>
    <dbReference type="NCBI Taxonomy" id="644215"/>
    <lineage>
        <taxon>Bacteria</taxon>
        <taxon>Pseudomonadati</taxon>
        <taxon>Pseudomonadota</taxon>
        <taxon>Alphaproteobacteria</taxon>
        <taxon>Hyphomicrobiales</taxon>
        <taxon>Nitrobacteraceae</taxon>
        <taxon>Rhodopseudomonas</taxon>
    </lineage>
</organism>
<reference evidence="1 2" key="1">
    <citation type="submission" date="2024-09" db="EMBL/GenBank/DDBJ databases">
        <authorList>
            <person name="Sun Q."/>
            <person name="Mori K."/>
        </authorList>
    </citation>
    <scope>NUCLEOTIDE SEQUENCE [LARGE SCALE GENOMIC DNA]</scope>
    <source>
        <strain evidence="1 2">KCTC 23279</strain>
    </source>
</reference>
<sequence>MRLRGGYSFADLWLCVLVVFTGLTGTASAGDALRERWAPRWTVSAEALVLGRAGAGNQSLVALVPGDVPWWTPAGPNTTNVPGAEVLNSNQLNQRLAAGPRIGISYRDPSGYGVELSYFNVLGLKASKSVGPETPAQWLVMKAPGTFWQTQDYAYQSMVWQDESRLHSLEANVRFELSPRVTLLAGVRWLQLHDQLQGTLEPADLGQPMWKFNVPSRLSDAVPVPDSPVVINPPFWTSSTTNNLYGVQVGARAILWEIERVSVEGLAKIGLFDNHATQLALVSMQKQIYPTEATTDAAAFVGQGGIAARYRLSDYVALKLGYEALWLGRVALAPAQIQAISTTRTTIAATGVNCRSSTLFQGVTVGMEYAF</sequence>
<name>A0ABV6ESU1_9BRAD</name>
<dbReference type="Proteomes" id="UP001589775">
    <property type="component" value="Unassembled WGS sequence"/>
</dbReference>
<evidence type="ECO:0000313" key="2">
    <source>
        <dbReference type="Proteomes" id="UP001589775"/>
    </source>
</evidence>
<evidence type="ECO:0000313" key="1">
    <source>
        <dbReference type="EMBL" id="MFC0241140.1"/>
    </source>
</evidence>
<protein>
    <submittedName>
        <fullName evidence="1">Uncharacterized protein</fullName>
    </submittedName>
</protein>
<accession>A0ABV6ESU1</accession>